<evidence type="ECO:0000313" key="11">
    <source>
        <dbReference type="EMBL" id="ETA81559.1"/>
    </source>
</evidence>
<dbReference type="PANTHER" id="PTHR32309">
    <property type="entry name" value="TYROSINE-PROTEIN KINASE"/>
    <property type="match status" value="1"/>
</dbReference>
<evidence type="ECO:0000256" key="4">
    <source>
        <dbReference type="ARBA" id="ARBA00022692"/>
    </source>
</evidence>
<evidence type="ECO:0000256" key="6">
    <source>
        <dbReference type="ARBA" id="ARBA00023136"/>
    </source>
</evidence>
<keyword evidence="4 8" id="KW-0812">Transmembrane</keyword>
<dbReference type="GO" id="GO:0004713">
    <property type="term" value="F:protein tyrosine kinase activity"/>
    <property type="evidence" value="ECO:0007669"/>
    <property type="project" value="TreeGrafter"/>
</dbReference>
<sequence>MEDEMTLDLRDLFYMVRKRMKLIVIITLLCTLGSGIVSFFVLKPVYEAQTSIIVGRPQGTEQTVYSDIVMYQNLVQTYIQIAKSKLVADDSARRLGEGFTSKDVQSAITVSPQSDTQIMVIKARSEDPSTAVQIATAVSGSFIETSKAVFPTGGDIQIMDRAQVPTTPVSPNKKLNIAIAFLIGLMGSLGLVFVIEYLDNTIKSEDDVARYLDLPVIGIIPKEAEDNGDKRRKNARRSQPRASRA</sequence>
<dbReference type="InterPro" id="IPR032807">
    <property type="entry name" value="GNVR"/>
</dbReference>
<keyword evidence="3" id="KW-1003">Cell membrane</keyword>
<evidence type="ECO:0000259" key="9">
    <source>
        <dbReference type="Pfam" id="PF02706"/>
    </source>
</evidence>
<dbReference type="GO" id="GO:0005886">
    <property type="term" value="C:plasma membrane"/>
    <property type="evidence" value="ECO:0007669"/>
    <property type="project" value="UniProtKB-SubCell"/>
</dbReference>
<evidence type="ECO:0000256" key="5">
    <source>
        <dbReference type="ARBA" id="ARBA00022989"/>
    </source>
</evidence>
<feature type="transmembrane region" description="Helical" evidence="8">
    <location>
        <begin position="21"/>
        <end position="42"/>
    </location>
</feature>
<evidence type="ECO:0000256" key="2">
    <source>
        <dbReference type="ARBA" id="ARBA00006683"/>
    </source>
</evidence>
<dbReference type="OrthoDB" id="2360475at2"/>
<evidence type="ECO:0000313" key="12">
    <source>
        <dbReference type="Proteomes" id="UP000017747"/>
    </source>
</evidence>
<keyword evidence="12" id="KW-1185">Reference proteome</keyword>
<feature type="region of interest" description="Disordered" evidence="7">
    <location>
        <begin position="223"/>
        <end position="245"/>
    </location>
</feature>
<feature type="domain" description="Polysaccharide chain length determinant N-terminal" evidence="9">
    <location>
        <begin position="6"/>
        <end position="90"/>
    </location>
</feature>
<evidence type="ECO:0000256" key="7">
    <source>
        <dbReference type="SAM" id="MobiDB-lite"/>
    </source>
</evidence>
<dbReference type="RefSeq" id="WP_023386279.1">
    <property type="nucleotide sequence ID" value="NZ_AXUN02000090.1"/>
</dbReference>
<comment type="caution">
    <text evidence="11">The sequence shown here is derived from an EMBL/GenBank/DDBJ whole genome shotgun (WGS) entry which is preliminary data.</text>
</comment>
<dbReference type="eggNOG" id="COG3944">
    <property type="taxonomic scope" value="Bacteria"/>
</dbReference>
<dbReference type="Pfam" id="PF02706">
    <property type="entry name" value="Wzz"/>
    <property type="match status" value="1"/>
</dbReference>
<name>V4F7A2_9CLOT</name>
<evidence type="ECO:0000256" key="8">
    <source>
        <dbReference type="SAM" id="Phobius"/>
    </source>
</evidence>
<evidence type="ECO:0000256" key="3">
    <source>
        <dbReference type="ARBA" id="ARBA00022475"/>
    </source>
</evidence>
<dbReference type="InterPro" id="IPR050445">
    <property type="entry name" value="Bact_polysacc_biosynth/exp"/>
</dbReference>
<dbReference type="PANTHER" id="PTHR32309:SF13">
    <property type="entry name" value="FERRIC ENTEROBACTIN TRANSPORT PROTEIN FEPE"/>
    <property type="match status" value="1"/>
</dbReference>
<keyword evidence="6 8" id="KW-0472">Membrane</keyword>
<protein>
    <submittedName>
        <fullName evidence="11">Capsular polysaccharide biosynthesis protein</fullName>
    </submittedName>
</protein>
<dbReference type="Proteomes" id="UP000017747">
    <property type="component" value="Unassembled WGS sequence"/>
</dbReference>
<feature type="domain" description="Tyrosine-protein kinase G-rich" evidence="10">
    <location>
        <begin position="152"/>
        <end position="194"/>
    </location>
</feature>
<feature type="compositionally biased region" description="Basic residues" evidence="7">
    <location>
        <begin position="230"/>
        <end position="245"/>
    </location>
</feature>
<keyword evidence="5 8" id="KW-1133">Transmembrane helix</keyword>
<dbReference type="EMBL" id="AXUN02000090">
    <property type="protein sequence ID" value="ETA81559.1"/>
    <property type="molecule type" value="Genomic_DNA"/>
</dbReference>
<dbReference type="PATRIC" id="fig|994573.3.peg.1063"/>
<feature type="transmembrane region" description="Helical" evidence="8">
    <location>
        <begin position="175"/>
        <end position="195"/>
    </location>
</feature>
<dbReference type="STRING" id="994573.T472_0205685"/>
<dbReference type="Pfam" id="PF13807">
    <property type="entry name" value="GNVR"/>
    <property type="match status" value="1"/>
</dbReference>
<reference evidence="11 12" key="1">
    <citation type="journal article" date="2014" name="Genome Announc.">
        <title>Genome Sequence of Youngiibacter fragilis, the Type Strain of the Genus Youngiibacter.</title>
        <authorList>
            <person name="Wawrik C.B."/>
            <person name="Callaghan A.V."/>
            <person name="Stamps B.W."/>
            <person name="Wawrik B."/>
        </authorList>
    </citation>
    <scope>NUCLEOTIDE SEQUENCE [LARGE SCALE GENOMIC DNA]</scope>
    <source>
        <strain evidence="11 12">232.1</strain>
    </source>
</reference>
<proteinExistence type="inferred from homology"/>
<evidence type="ECO:0000256" key="1">
    <source>
        <dbReference type="ARBA" id="ARBA00004651"/>
    </source>
</evidence>
<comment type="subcellular location">
    <subcellularLocation>
        <location evidence="1">Cell membrane</location>
        <topology evidence="1">Multi-pass membrane protein</topology>
    </subcellularLocation>
</comment>
<organism evidence="11 12">
    <name type="scientific">Youngiibacter fragilis 232.1</name>
    <dbReference type="NCBI Taxonomy" id="994573"/>
    <lineage>
        <taxon>Bacteria</taxon>
        <taxon>Bacillati</taxon>
        <taxon>Bacillota</taxon>
        <taxon>Clostridia</taxon>
        <taxon>Eubacteriales</taxon>
        <taxon>Clostridiaceae</taxon>
        <taxon>Youngiibacter</taxon>
    </lineage>
</organism>
<comment type="similarity">
    <text evidence="2">Belongs to the CpsC/CapA family.</text>
</comment>
<dbReference type="AlphaFoldDB" id="V4F7A2"/>
<dbReference type="InterPro" id="IPR003856">
    <property type="entry name" value="LPS_length_determ_N"/>
</dbReference>
<accession>V4F7A2</accession>
<gene>
    <name evidence="11" type="ORF">T472_0205685</name>
</gene>
<evidence type="ECO:0000259" key="10">
    <source>
        <dbReference type="Pfam" id="PF13807"/>
    </source>
</evidence>